<evidence type="ECO:0000259" key="6">
    <source>
        <dbReference type="PROSITE" id="PS50966"/>
    </source>
</evidence>
<dbReference type="Pfam" id="PF15288">
    <property type="entry name" value="zf-CCHC_6"/>
    <property type="match status" value="1"/>
</dbReference>
<protein>
    <recommendedName>
        <fullName evidence="6">SWIM-type domain-containing protein</fullName>
    </recommendedName>
</protein>
<dbReference type="PROSITE" id="PS50966">
    <property type="entry name" value="ZF_SWIM"/>
    <property type="match status" value="1"/>
</dbReference>
<comment type="caution">
    <text evidence="7">The sequence shown here is derived from an EMBL/GenBank/DDBJ whole genome shotgun (WGS) entry which is preliminary data.</text>
</comment>
<sequence>MGLPDFKDCHVIKDNKFKEITDDTELYEICVKALKTTRKIDLHLNYEDTDLSEGAGEGSNGEGDGEGENGEGAGEDENGDGGSKSSDDSDYYIRVADGLIDSDYHLEELEEELEHTTQPEKDKYNGRFEFIGEGDSGKKDSKTQTKKSKKDNYKKTDKQLLENEELNLFGEEDINKSEDELNSAKGSDEENENDIEKKYPVRDTSLMFVEPTLSLGMKFTTKTDFRELVHSHAILTRRSIKITSNDKFRVYAKCADKDCAWRVHATKLVDEATFQIRSYVPKYTCAVSMKVQNMKSRWLAKKFIQRFKSDPKRNTKSFREDAMEEIRCHISTDQAYRAKRTTIQIIQGNPDDQYALLWDYYNEIKRINPGSTVILGVQNAHGENLFDRFYVCLNALKVGFKNGCRPLIGVDGCHLKGPHQGVLLTAVAIDPNNNIYPIAWTVIQKESGDTWDWFLTILKIDLYIENPTLDRAFFSTDLKCDMLLNNGCECFNNSILHARELPIISMLEWIMEFYIKRLQVNRDKAKTKWKGELCPKIKKIIDNNVLKMGGCFPIKSDDMHYMVRSFDGTEQYTVDLENYTCGCRKWDISGIPCKHACSAINVQGLQVEEFVHKSYTVETYLKVYGLALMPINGRNEWKKSDFIPPIPPNGGRESGRPPVARRMEVDEVQTKKKERNKGRKDNPFRLKRQYAIIKCRKCGGEGHNKANKRCPLFNQEIPTQEDLRSQVSFEDAPPASTYANPTDFVSATARKKLKVKKRKVTSVKPHQEGQSSKVAFMRSTNTTNKGATKAAKKQKTVSSALFTVGNIKDANKSKKVNGKTTPLPEVSARIPPSGMSTKTRPPLKKNLKKANSGLESSNKPGLQLRDESDEDNINLEAPDFVPYPDYLQTTPPPERPSATASKKANAPVRAVSKRPKAPIPAVPKRPNALERPSATERPTATSSTSSQLGPSMFSQLQQGQKKGVNIREPLPFFTRQVIHSLPGSRREAYGTFITKEGEKKFVALSDMTKTNAKDKGKMKI</sequence>
<dbReference type="InterPro" id="IPR006564">
    <property type="entry name" value="Znf_PMZ"/>
</dbReference>
<feature type="domain" description="SWIM-type" evidence="6">
    <location>
        <begin position="572"/>
        <end position="604"/>
    </location>
</feature>
<dbReference type="PANTHER" id="PTHR31973">
    <property type="entry name" value="POLYPROTEIN, PUTATIVE-RELATED"/>
    <property type="match status" value="1"/>
</dbReference>
<feature type="compositionally biased region" description="Acidic residues" evidence="5">
    <location>
        <begin position="63"/>
        <end position="79"/>
    </location>
</feature>
<name>A0AAV6W3S6_9LAMI</name>
<keyword evidence="1" id="KW-0479">Metal-binding</keyword>
<feature type="compositionally biased region" description="Basic and acidic residues" evidence="5">
    <location>
        <begin position="150"/>
        <end position="161"/>
    </location>
</feature>
<evidence type="ECO:0000256" key="4">
    <source>
        <dbReference type="PROSITE-ProRule" id="PRU00325"/>
    </source>
</evidence>
<feature type="region of interest" description="Disordered" evidence="5">
    <location>
        <begin position="754"/>
        <end position="796"/>
    </location>
</feature>
<gene>
    <name evidence="7" type="ORF">BUALT_Bualt18G0011900</name>
</gene>
<evidence type="ECO:0000256" key="3">
    <source>
        <dbReference type="ARBA" id="ARBA00022833"/>
    </source>
</evidence>
<feature type="compositionally biased region" description="Low complexity" evidence="5">
    <location>
        <begin position="780"/>
        <end position="789"/>
    </location>
</feature>
<dbReference type="AlphaFoldDB" id="A0AAV6W3S6"/>
<feature type="region of interest" description="Disordered" evidence="5">
    <location>
        <begin position="111"/>
        <end position="197"/>
    </location>
</feature>
<accession>A0AAV6W3S6</accession>
<evidence type="ECO:0000313" key="8">
    <source>
        <dbReference type="Proteomes" id="UP000826271"/>
    </source>
</evidence>
<feature type="compositionally biased region" description="Polar residues" evidence="5">
    <location>
        <begin position="936"/>
        <end position="958"/>
    </location>
</feature>
<feature type="region of interest" description="Disordered" evidence="5">
    <location>
        <begin position="47"/>
        <end position="92"/>
    </location>
</feature>
<feature type="region of interest" description="Disordered" evidence="5">
    <location>
        <begin position="642"/>
        <end position="683"/>
    </location>
</feature>
<evidence type="ECO:0000256" key="5">
    <source>
        <dbReference type="SAM" id="MobiDB-lite"/>
    </source>
</evidence>
<dbReference type="Pfam" id="PF04434">
    <property type="entry name" value="SWIM"/>
    <property type="match status" value="1"/>
</dbReference>
<evidence type="ECO:0000256" key="2">
    <source>
        <dbReference type="ARBA" id="ARBA00022771"/>
    </source>
</evidence>
<dbReference type="PANTHER" id="PTHR31973:SF187">
    <property type="entry name" value="MUTATOR TRANSPOSASE MUDRA PROTEIN"/>
    <property type="match status" value="1"/>
</dbReference>
<dbReference type="InterPro" id="IPR004332">
    <property type="entry name" value="Transposase_MuDR"/>
</dbReference>
<reference evidence="7" key="1">
    <citation type="submission" date="2019-10" db="EMBL/GenBank/DDBJ databases">
        <authorList>
            <person name="Zhang R."/>
            <person name="Pan Y."/>
            <person name="Wang J."/>
            <person name="Ma R."/>
            <person name="Yu S."/>
        </authorList>
    </citation>
    <scope>NUCLEOTIDE SEQUENCE</scope>
    <source>
        <strain evidence="7">LA-IB0</strain>
        <tissue evidence="7">Leaf</tissue>
    </source>
</reference>
<dbReference type="InterPro" id="IPR007527">
    <property type="entry name" value="Znf_SWIM"/>
</dbReference>
<evidence type="ECO:0000313" key="7">
    <source>
        <dbReference type="EMBL" id="KAG8364578.1"/>
    </source>
</evidence>
<dbReference type="GO" id="GO:0008270">
    <property type="term" value="F:zinc ion binding"/>
    <property type="evidence" value="ECO:0007669"/>
    <property type="project" value="UniProtKB-KW"/>
</dbReference>
<evidence type="ECO:0000256" key="1">
    <source>
        <dbReference type="ARBA" id="ARBA00022723"/>
    </source>
</evidence>
<dbReference type="Proteomes" id="UP000826271">
    <property type="component" value="Unassembled WGS sequence"/>
</dbReference>
<feature type="compositionally biased region" description="Basic and acidic residues" evidence="5">
    <location>
        <begin position="661"/>
        <end position="671"/>
    </location>
</feature>
<proteinExistence type="predicted"/>
<dbReference type="SMART" id="SM00575">
    <property type="entry name" value="ZnF_PMZ"/>
    <property type="match status" value="1"/>
</dbReference>
<feature type="region of interest" description="Disordered" evidence="5">
    <location>
        <begin position="812"/>
        <end position="958"/>
    </location>
</feature>
<keyword evidence="3" id="KW-0862">Zinc</keyword>
<dbReference type="InterPro" id="IPR041670">
    <property type="entry name" value="Znf-CCHC_6"/>
</dbReference>
<dbReference type="EMBL" id="WHWC01000018">
    <property type="protein sequence ID" value="KAG8364578.1"/>
    <property type="molecule type" value="Genomic_DNA"/>
</dbReference>
<keyword evidence="8" id="KW-1185">Reference proteome</keyword>
<dbReference type="Pfam" id="PF03108">
    <property type="entry name" value="DBD_Tnp_Mut"/>
    <property type="match status" value="1"/>
</dbReference>
<keyword evidence="2 4" id="KW-0863">Zinc-finger</keyword>
<feature type="compositionally biased region" description="Basic and acidic residues" evidence="5">
    <location>
        <begin position="114"/>
        <end position="126"/>
    </location>
</feature>
<organism evidence="7 8">
    <name type="scientific">Buddleja alternifolia</name>
    <dbReference type="NCBI Taxonomy" id="168488"/>
    <lineage>
        <taxon>Eukaryota</taxon>
        <taxon>Viridiplantae</taxon>
        <taxon>Streptophyta</taxon>
        <taxon>Embryophyta</taxon>
        <taxon>Tracheophyta</taxon>
        <taxon>Spermatophyta</taxon>
        <taxon>Magnoliopsida</taxon>
        <taxon>eudicotyledons</taxon>
        <taxon>Gunneridae</taxon>
        <taxon>Pentapetalae</taxon>
        <taxon>asterids</taxon>
        <taxon>lamiids</taxon>
        <taxon>Lamiales</taxon>
        <taxon>Scrophulariaceae</taxon>
        <taxon>Buddlejeae</taxon>
        <taxon>Buddleja</taxon>
    </lineage>
</organism>